<feature type="signal peptide" evidence="1">
    <location>
        <begin position="1"/>
        <end position="20"/>
    </location>
</feature>
<evidence type="ECO:0000313" key="2">
    <source>
        <dbReference type="EMBL" id="SNT39944.1"/>
    </source>
</evidence>
<reference evidence="2 3" key="1">
    <citation type="submission" date="2017-06" db="EMBL/GenBank/DDBJ databases">
        <authorList>
            <person name="Kim H.J."/>
            <person name="Triplett B.A."/>
        </authorList>
    </citation>
    <scope>NUCLEOTIDE SEQUENCE [LARGE SCALE GENOMIC DNA]</scope>
    <source>
        <strain evidence="2 3">DSM 19307</strain>
    </source>
</reference>
<dbReference type="AlphaFoldDB" id="A0A239MD14"/>
<sequence>MKNLLLICLLFCGFSSIAQKKPEVDIVAIIDDLTVRWDETAIKMKNYQGIQEFCLTEKFRFKTIELLDDIHHWDTTLYFIVQEKFDTSKDKEAAATLEDIEKLETEYSTANFKAFITEECGILKVIQDNFDKETVKQYEKDIRKFEKELVKYLNSITYRIDIIDEHIHHLDFN</sequence>
<evidence type="ECO:0000313" key="3">
    <source>
        <dbReference type="Proteomes" id="UP000198393"/>
    </source>
</evidence>
<gene>
    <name evidence="2" type="ORF">SAMN05421640_3778</name>
</gene>
<keyword evidence="1" id="KW-0732">Signal</keyword>
<proteinExistence type="predicted"/>
<protein>
    <submittedName>
        <fullName evidence="2">Uncharacterized protein</fullName>
    </submittedName>
</protein>
<dbReference type="RefSeq" id="WP_089358437.1">
    <property type="nucleotide sequence ID" value="NZ_FZPD01000008.1"/>
</dbReference>
<dbReference type="EMBL" id="FZPD01000008">
    <property type="protein sequence ID" value="SNT39944.1"/>
    <property type="molecule type" value="Genomic_DNA"/>
</dbReference>
<name>A0A239MD14_EKHLU</name>
<keyword evidence="3" id="KW-1185">Reference proteome</keyword>
<evidence type="ECO:0000256" key="1">
    <source>
        <dbReference type="SAM" id="SignalP"/>
    </source>
</evidence>
<organism evidence="2 3">
    <name type="scientific">Ekhidna lutea</name>
    <dbReference type="NCBI Taxonomy" id="447679"/>
    <lineage>
        <taxon>Bacteria</taxon>
        <taxon>Pseudomonadati</taxon>
        <taxon>Bacteroidota</taxon>
        <taxon>Cytophagia</taxon>
        <taxon>Cytophagales</taxon>
        <taxon>Reichenbachiellaceae</taxon>
        <taxon>Ekhidna</taxon>
    </lineage>
</organism>
<dbReference type="Proteomes" id="UP000198393">
    <property type="component" value="Unassembled WGS sequence"/>
</dbReference>
<accession>A0A239MD14</accession>
<feature type="chain" id="PRO_5012896035" evidence="1">
    <location>
        <begin position="21"/>
        <end position="173"/>
    </location>
</feature>
<dbReference type="OrthoDB" id="981311at2"/>